<reference evidence="2 3" key="1">
    <citation type="submission" date="2016-01" db="EMBL/GenBank/DDBJ databases">
        <authorList>
            <person name="Brown R."/>
        </authorList>
    </citation>
    <scope>NUCLEOTIDE SEQUENCE [LARGE SCALE GENOMIC DNA]</scope>
    <source>
        <strain evidence="2">Sporomusa sphaeroides DSM 2875</strain>
    </source>
</reference>
<protein>
    <submittedName>
        <fullName evidence="2">Uncharacterized protein</fullName>
    </submittedName>
</protein>
<evidence type="ECO:0000256" key="1">
    <source>
        <dbReference type="SAM" id="Phobius"/>
    </source>
</evidence>
<gene>
    <name evidence="2" type="ORF">SSPH_00153</name>
</gene>
<comment type="caution">
    <text evidence="2">The sequence shown here is derived from an EMBL/GenBank/DDBJ whole genome shotgun (WGS) entry which is preliminary data.</text>
</comment>
<keyword evidence="1" id="KW-0472">Membrane</keyword>
<dbReference type="Proteomes" id="UP000245702">
    <property type="component" value="Unassembled WGS sequence"/>
</dbReference>
<keyword evidence="1" id="KW-1133">Transmembrane helix</keyword>
<organism evidence="2 3">
    <name type="scientific">Sporomusa sphaeroides DSM 2875</name>
    <dbReference type="NCBI Taxonomy" id="1337886"/>
    <lineage>
        <taxon>Bacteria</taxon>
        <taxon>Bacillati</taxon>
        <taxon>Bacillota</taxon>
        <taxon>Negativicutes</taxon>
        <taxon>Selenomonadales</taxon>
        <taxon>Sporomusaceae</taxon>
        <taxon>Sporomusa</taxon>
    </lineage>
</organism>
<feature type="transmembrane region" description="Helical" evidence="1">
    <location>
        <begin position="12"/>
        <end position="33"/>
    </location>
</feature>
<evidence type="ECO:0000313" key="3">
    <source>
        <dbReference type="Proteomes" id="UP000245702"/>
    </source>
</evidence>
<dbReference type="EMBL" id="FCOW01000001">
    <property type="protein sequence ID" value="CVK17519.1"/>
    <property type="molecule type" value="Genomic_DNA"/>
</dbReference>
<keyword evidence="3" id="KW-1185">Reference proteome</keyword>
<sequence>MDSVVNKSKFKGFIFLFLVSLLMAGSAAAWLYFTTDMTPKPPMRARQVFLWHNNQNNVQTIIVTKHNFYRG</sequence>
<accession>A0ABM9VXS6</accession>
<name>A0ABM9VXS6_9FIRM</name>
<keyword evidence="1" id="KW-0812">Transmembrane</keyword>
<evidence type="ECO:0000313" key="2">
    <source>
        <dbReference type="EMBL" id="CVK17519.1"/>
    </source>
</evidence>
<proteinExistence type="predicted"/>